<keyword evidence="1" id="KW-0732">Signal</keyword>
<evidence type="ECO:0008006" key="4">
    <source>
        <dbReference type="Google" id="ProtNLM"/>
    </source>
</evidence>
<dbReference type="OrthoDB" id="1272793at2"/>
<reference evidence="2 3" key="1">
    <citation type="journal article" date="2015" name="Int. J. Syst. Evol. Microbiol.">
        <title>Chryseobacterium sediminis sp. nov., isolated from a river sediment.</title>
        <authorList>
            <person name="Kampfer P."/>
            <person name="Busse H.J."/>
            <person name="McInroy J.A."/>
            <person name="Glaeser S.P."/>
        </authorList>
    </citation>
    <scope>NUCLEOTIDE SEQUENCE [LARGE SCALE GENOMIC DNA]</scope>
    <source>
        <strain evidence="2 3">IMT-174</strain>
    </source>
</reference>
<evidence type="ECO:0000313" key="2">
    <source>
        <dbReference type="EMBL" id="KAA2222986.1"/>
    </source>
</evidence>
<dbReference type="AlphaFoldDB" id="A0A5B2U982"/>
<name>A0A5B2U982_9FLAO</name>
<protein>
    <recommendedName>
        <fullName evidence="4">Lipocalin-like domain-containing protein</fullName>
    </recommendedName>
</protein>
<feature type="chain" id="PRO_5022903350" description="Lipocalin-like domain-containing protein" evidence="1">
    <location>
        <begin position="25"/>
        <end position="144"/>
    </location>
</feature>
<organism evidence="2 3">
    <name type="scientific">Chryseobacterium sediminis</name>
    <dbReference type="NCBI Taxonomy" id="1679494"/>
    <lineage>
        <taxon>Bacteria</taxon>
        <taxon>Pseudomonadati</taxon>
        <taxon>Bacteroidota</taxon>
        <taxon>Flavobacteriia</taxon>
        <taxon>Flavobacteriales</taxon>
        <taxon>Weeksellaceae</taxon>
        <taxon>Chryseobacterium group</taxon>
        <taxon>Chryseobacterium</taxon>
    </lineage>
</organism>
<evidence type="ECO:0000313" key="3">
    <source>
        <dbReference type="Proteomes" id="UP000323082"/>
    </source>
</evidence>
<sequence length="144" mass="16426">MKKIIIASAISILSLSTLSSCSSSDDTPIEQNKFEDSQYIKSQMIGHWEFWGHKSPGYWVYNGDVDKSTFDFDNDSNYQSKNAMGQIQKGTYIIIGATKTDNPVLYLSYKEGDKTKMRTIYLKELDGNKAVIYESGFDVRYDKK</sequence>
<comment type="caution">
    <text evidence="2">The sequence shown here is derived from an EMBL/GenBank/DDBJ whole genome shotgun (WGS) entry which is preliminary data.</text>
</comment>
<accession>A0A5B2U982</accession>
<dbReference type="Proteomes" id="UP000323082">
    <property type="component" value="Unassembled WGS sequence"/>
</dbReference>
<dbReference type="EMBL" id="VUNZ01000001">
    <property type="protein sequence ID" value="KAA2222986.1"/>
    <property type="molecule type" value="Genomic_DNA"/>
</dbReference>
<feature type="signal peptide" evidence="1">
    <location>
        <begin position="1"/>
        <end position="24"/>
    </location>
</feature>
<dbReference type="RefSeq" id="WP_149831950.1">
    <property type="nucleotide sequence ID" value="NZ_VUNZ01000001.1"/>
</dbReference>
<proteinExistence type="predicted"/>
<evidence type="ECO:0000256" key="1">
    <source>
        <dbReference type="SAM" id="SignalP"/>
    </source>
</evidence>
<gene>
    <name evidence="2" type="ORF">FW780_01940</name>
</gene>
<dbReference type="PROSITE" id="PS51257">
    <property type="entry name" value="PROKAR_LIPOPROTEIN"/>
    <property type="match status" value="1"/>
</dbReference>